<dbReference type="EMBL" id="JAGMUU010000005">
    <property type="protein sequence ID" value="KAH7152286.1"/>
    <property type="molecule type" value="Genomic_DNA"/>
</dbReference>
<dbReference type="AlphaFoldDB" id="A0A9P9F4X4"/>
<dbReference type="OrthoDB" id="4838114at2759"/>
<feature type="compositionally biased region" description="Low complexity" evidence="1">
    <location>
        <begin position="28"/>
        <end position="43"/>
    </location>
</feature>
<protein>
    <submittedName>
        <fullName evidence="2">Uncharacterized protein</fullName>
    </submittedName>
</protein>
<feature type="compositionally biased region" description="Low complexity" evidence="1">
    <location>
        <begin position="333"/>
        <end position="345"/>
    </location>
</feature>
<feature type="compositionally biased region" description="Polar residues" evidence="1">
    <location>
        <begin position="1"/>
        <end position="11"/>
    </location>
</feature>
<gene>
    <name evidence="2" type="ORF">B0J13DRAFT_259407</name>
</gene>
<feature type="compositionally biased region" description="Basic and acidic residues" evidence="1">
    <location>
        <begin position="311"/>
        <end position="320"/>
    </location>
</feature>
<evidence type="ECO:0000313" key="2">
    <source>
        <dbReference type="EMBL" id="KAH7152286.1"/>
    </source>
</evidence>
<reference evidence="2" key="1">
    <citation type="journal article" date="2021" name="Nat. Commun.">
        <title>Genetic determinants of endophytism in the Arabidopsis root mycobiome.</title>
        <authorList>
            <person name="Mesny F."/>
            <person name="Miyauchi S."/>
            <person name="Thiergart T."/>
            <person name="Pickel B."/>
            <person name="Atanasova L."/>
            <person name="Karlsson M."/>
            <person name="Huettel B."/>
            <person name="Barry K.W."/>
            <person name="Haridas S."/>
            <person name="Chen C."/>
            <person name="Bauer D."/>
            <person name="Andreopoulos W."/>
            <person name="Pangilinan J."/>
            <person name="LaButti K."/>
            <person name="Riley R."/>
            <person name="Lipzen A."/>
            <person name="Clum A."/>
            <person name="Drula E."/>
            <person name="Henrissat B."/>
            <person name="Kohler A."/>
            <person name="Grigoriev I.V."/>
            <person name="Martin F.M."/>
            <person name="Hacquard S."/>
        </authorList>
    </citation>
    <scope>NUCLEOTIDE SEQUENCE</scope>
    <source>
        <strain evidence="2">MPI-CAGE-AT-0021</strain>
    </source>
</reference>
<keyword evidence="3" id="KW-1185">Reference proteome</keyword>
<feature type="compositionally biased region" description="Acidic residues" evidence="1">
    <location>
        <begin position="121"/>
        <end position="141"/>
    </location>
</feature>
<comment type="caution">
    <text evidence="2">The sequence shown here is derived from an EMBL/GenBank/DDBJ whole genome shotgun (WGS) entry which is preliminary data.</text>
</comment>
<feature type="region of interest" description="Disordered" evidence="1">
    <location>
        <begin position="1"/>
        <end position="160"/>
    </location>
</feature>
<sequence length="370" mass="40686">MSLTLPITQHTLPREQAPESAARGLQQSPRPLIDSIPSSPSLYSDDDTDETPRNKPEYPSRNMMAPQRQSTAEQAPALPERSARRASRMLDGIIIPQKMATEDQPPPLTAQSIPHDVYLSSEEDASSSADDFSDFEFESSSDDSQQSSVRRGSQEDTARVVSVVFSGKPCIVNLPRRSISPSSSETSSRPPSRLRRTSTLPIIDRRVSISSSPSSSSVRSSILHPPRTSSMLPSHRGEKQKPLFLSIDPFAAKADREDEHQNLGDVKTPKTPTGMFKRTLSLVRKRSRPSLNTYHNSLSQNNLPSFAMPSHHMEQVREEASAPESKPAPAPGPSAAEDPSPTTRLSSRRSEGLKPHLCHPSPLYPSPLHR</sequence>
<feature type="compositionally biased region" description="Low complexity" evidence="1">
    <location>
        <begin position="174"/>
        <end position="222"/>
    </location>
</feature>
<feature type="compositionally biased region" description="Polar residues" evidence="1">
    <location>
        <begin position="289"/>
        <end position="304"/>
    </location>
</feature>
<proteinExistence type="predicted"/>
<evidence type="ECO:0000256" key="1">
    <source>
        <dbReference type="SAM" id="MobiDB-lite"/>
    </source>
</evidence>
<organism evidence="2 3">
    <name type="scientific">Dactylonectria estremocensis</name>
    <dbReference type="NCBI Taxonomy" id="1079267"/>
    <lineage>
        <taxon>Eukaryota</taxon>
        <taxon>Fungi</taxon>
        <taxon>Dikarya</taxon>
        <taxon>Ascomycota</taxon>
        <taxon>Pezizomycotina</taxon>
        <taxon>Sordariomycetes</taxon>
        <taxon>Hypocreomycetidae</taxon>
        <taxon>Hypocreales</taxon>
        <taxon>Nectriaceae</taxon>
        <taxon>Dactylonectria</taxon>
    </lineage>
</organism>
<feature type="region of interest" description="Disordered" evidence="1">
    <location>
        <begin position="255"/>
        <end position="370"/>
    </location>
</feature>
<accession>A0A9P9F4X4</accession>
<evidence type="ECO:0000313" key="3">
    <source>
        <dbReference type="Proteomes" id="UP000717696"/>
    </source>
</evidence>
<name>A0A9P9F4X4_9HYPO</name>
<dbReference type="Proteomes" id="UP000717696">
    <property type="component" value="Unassembled WGS sequence"/>
</dbReference>
<feature type="region of interest" description="Disordered" evidence="1">
    <location>
        <begin position="173"/>
        <end position="240"/>
    </location>
</feature>